<accession>A0ABV5AAV0</accession>
<evidence type="ECO:0000256" key="4">
    <source>
        <dbReference type="ARBA" id="ARBA00022806"/>
    </source>
</evidence>
<dbReference type="RefSeq" id="WP_375330563.1">
    <property type="nucleotide sequence ID" value="NZ_JBDXSU010000002.1"/>
</dbReference>
<dbReference type="EMBL" id="JBDXSU010000002">
    <property type="protein sequence ID" value="MFB5189370.1"/>
    <property type="molecule type" value="Genomic_DNA"/>
</dbReference>
<comment type="similarity">
    <text evidence="1">Belongs to the helicase family. RAD25/XPB subfamily.</text>
</comment>
<evidence type="ECO:0000313" key="13">
    <source>
        <dbReference type="Proteomes" id="UP001579974"/>
    </source>
</evidence>
<dbReference type="EC" id="5.6.2.4" evidence="8"/>
<name>A0ABV5AAV0_9BACL</name>
<comment type="catalytic activity">
    <reaction evidence="9">
        <text>ATP + H2O = ADP + phosphate + H(+)</text>
        <dbReference type="Rhea" id="RHEA:13065"/>
        <dbReference type="ChEBI" id="CHEBI:15377"/>
        <dbReference type="ChEBI" id="CHEBI:15378"/>
        <dbReference type="ChEBI" id="CHEBI:30616"/>
        <dbReference type="ChEBI" id="CHEBI:43474"/>
        <dbReference type="ChEBI" id="CHEBI:456216"/>
        <dbReference type="EC" id="5.6.2.4"/>
    </reaction>
</comment>
<evidence type="ECO:0000256" key="9">
    <source>
        <dbReference type="ARBA" id="ARBA00048988"/>
    </source>
</evidence>
<dbReference type="Pfam" id="PF16203">
    <property type="entry name" value="ERCC3_RAD25_C"/>
    <property type="match status" value="1"/>
</dbReference>
<dbReference type="InterPro" id="IPR014001">
    <property type="entry name" value="Helicase_ATP-bd"/>
</dbReference>
<dbReference type="GO" id="GO:0004386">
    <property type="term" value="F:helicase activity"/>
    <property type="evidence" value="ECO:0007669"/>
    <property type="project" value="UniProtKB-KW"/>
</dbReference>
<dbReference type="PROSITE" id="PS51192">
    <property type="entry name" value="HELICASE_ATP_BIND_1"/>
    <property type="match status" value="1"/>
</dbReference>
<evidence type="ECO:0000256" key="1">
    <source>
        <dbReference type="ARBA" id="ARBA00006637"/>
    </source>
</evidence>
<dbReference type="Pfam" id="PF04851">
    <property type="entry name" value="ResIII"/>
    <property type="match status" value="1"/>
</dbReference>
<dbReference type="InterPro" id="IPR032830">
    <property type="entry name" value="XPB/Ssl2_N"/>
</dbReference>
<dbReference type="SUPFAM" id="SSF52540">
    <property type="entry name" value="P-loop containing nucleoside triphosphate hydrolases"/>
    <property type="match status" value="1"/>
</dbReference>
<dbReference type="PROSITE" id="PS51194">
    <property type="entry name" value="HELICASE_CTER"/>
    <property type="match status" value="1"/>
</dbReference>
<evidence type="ECO:0000259" key="10">
    <source>
        <dbReference type="PROSITE" id="PS51192"/>
    </source>
</evidence>
<reference evidence="12 13" key="1">
    <citation type="journal article" date="2024" name="Int. J. Mol. Sci.">
        <title>Exploration of Alicyclobacillus spp. Genome in Search of Antibiotic Resistance.</title>
        <authorList>
            <person name="Bucka-Kolendo J."/>
            <person name="Kiousi D.E."/>
            <person name="Dekowska A."/>
            <person name="Mikolajczuk-Szczyrba A."/>
            <person name="Karadedos D.M."/>
            <person name="Michael P."/>
            <person name="Galanis A."/>
            <person name="Sokolowska B."/>
        </authorList>
    </citation>
    <scope>NUCLEOTIDE SEQUENCE [LARGE SCALE GENOMIC DNA]</scope>
    <source>
        <strain evidence="12 13">KKP 3000</strain>
    </source>
</reference>
<evidence type="ECO:0000256" key="2">
    <source>
        <dbReference type="ARBA" id="ARBA00022741"/>
    </source>
</evidence>
<evidence type="ECO:0000256" key="8">
    <source>
        <dbReference type="ARBA" id="ARBA00034808"/>
    </source>
</evidence>
<keyword evidence="3" id="KW-0378">Hydrolase</keyword>
<keyword evidence="2" id="KW-0547">Nucleotide-binding</keyword>
<dbReference type="InterPro" id="IPR050615">
    <property type="entry name" value="ATP-dep_DNA_Helicase"/>
</dbReference>
<comment type="caution">
    <text evidence="12">The sequence shown here is derived from an EMBL/GenBank/DDBJ whole genome shotgun (WGS) entry which is preliminary data.</text>
</comment>
<comment type="catalytic activity">
    <reaction evidence="7">
        <text>Couples ATP hydrolysis with the unwinding of duplex DNA by translocating in the 3'-5' direction.</text>
        <dbReference type="EC" id="5.6.2.4"/>
    </reaction>
</comment>
<dbReference type="InterPro" id="IPR006935">
    <property type="entry name" value="Helicase/UvrB_N"/>
</dbReference>
<dbReference type="PANTHER" id="PTHR11274">
    <property type="entry name" value="RAD25/XP-B DNA REPAIR HELICASE"/>
    <property type="match status" value="1"/>
</dbReference>
<organism evidence="12 13">
    <name type="scientific">Alicyclobacillus fastidiosus</name>
    <dbReference type="NCBI Taxonomy" id="392011"/>
    <lineage>
        <taxon>Bacteria</taxon>
        <taxon>Bacillati</taxon>
        <taxon>Bacillota</taxon>
        <taxon>Bacilli</taxon>
        <taxon>Bacillales</taxon>
        <taxon>Alicyclobacillaceae</taxon>
        <taxon>Alicyclobacillus</taxon>
    </lineage>
</organism>
<protein>
    <recommendedName>
        <fullName evidence="8">DNA 3'-5' helicase</fullName>
        <ecNumber evidence="8">5.6.2.4</ecNumber>
    </recommendedName>
</protein>
<proteinExistence type="inferred from homology"/>
<dbReference type="InterPro" id="IPR032438">
    <property type="entry name" value="ERCC3_RAD25_C"/>
</dbReference>
<dbReference type="Gene3D" id="3.40.50.300">
    <property type="entry name" value="P-loop containing nucleotide triphosphate hydrolases"/>
    <property type="match status" value="2"/>
</dbReference>
<keyword evidence="5" id="KW-0067">ATP-binding</keyword>
<keyword evidence="4 12" id="KW-0347">Helicase</keyword>
<evidence type="ECO:0000256" key="7">
    <source>
        <dbReference type="ARBA" id="ARBA00034617"/>
    </source>
</evidence>
<dbReference type="PRINTS" id="PR00851">
    <property type="entry name" value="XRODRMPGMNTB"/>
</dbReference>
<dbReference type="Pfam" id="PF13625">
    <property type="entry name" value="Helicase_C_3"/>
    <property type="match status" value="1"/>
</dbReference>
<dbReference type="Proteomes" id="UP001579974">
    <property type="component" value="Unassembled WGS sequence"/>
</dbReference>
<keyword evidence="6" id="KW-0413">Isomerase</keyword>
<keyword evidence="13" id="KW-1185">Reference proteome</keyword>
<sequence length="575" mass="64233">MSVLQVYPQDEQFLYVCGNPESSSDDSPLFEQVGVFAQRRQTMPPMYLYELSYERLWNACKMGWTAADVITFLRRYAVSPLPTKMQNHICTSMGRFGDLRLYEVEGGIELRGSAKLMAQVRKHKDIARHLRGRKSLSATVDAEARVALKMALAAHGFPVLDDGVRVEAPRPLQIALHPSLHLRSYQRAAIEQFVGRDDGSGVIVLPCGAGKTVVGLGTLAALQCTGLILVPNEAAAKQWEDHFLKFTNLTPSEVGIDDGTDALKPVTITTYQRLTARRKSGEYYHFGRYVAINWGLVVYDEVHLLPAPLFRLSAELQCARRLGLSATLVREDGRTADVFSLVGPKVYEVHEDRLTAEGYLSQVTCVEVQVAMSDEAMASYEQAPLRQKHRAAADNQAKLEVVEALCRKHRDGQILIMGHYTQFLKKVSERLSCPMLDGETPKEKRLHEYDRFRQGHTRVLVLSRIANVAVDLPNADVAIQVSGLFGSRQEEAQRLGRVLRPKPGGGRFYTLVSVHTLEERTARHRQQFLVERGFAYTQVSAADIISEGTIANEVRRVPKSRVRGYAPKHSVAPKA</sequence>
<dbReference type="InterPro" id="IPR027417">
    <property type="entry name" value="P-loop_NTPase"/>
</dbReference>
<evidence type="ECO:0000256" key="5">
    <source>
        <dbReference type="ARBA" id="ARBA00022840"/>
    </source>
</evidence>
<dbReference type="PANTHER" id="PTHR11274:SF0">
    <property type="entry name" value="GENERAL TRANSCRIPTION AND DNA REPAIR FACTOR IIH HELICASE SUBUNIT XPB"/>
    <property type="match status" value="1"/>
</dbReference>
<gene>
    <name evidence="12" type="ORF">KKP3000_002377</name>
</gene>
<evidence type="ECO:0000256" key="6">
    <source>
        <dbReference type="ARBA" id="ARBA00023235"/>
    </source>
</evidence>
<evidence type="ECO:0000256" key="3">
    <source>
        <dbReference type="ARBA" id="ARBA00022801"/>
    </source>
</evidence>
<dbReference type="InterPro" id="IPR001650">
    <property type="entry name" value="Helicase_C-like"/>
</dbReference>
<feature type="domain" description="Helicase C-terminal" evidence="11">
    <location>
        <begin position="393"/>
        <end position="545"/>
    </location>
</feature>
<dbReference type="SMART" id="SM00487">
    <property type="entry name" value="DEXDc"/>
    <property type="match status" value="1"/>
</dbReference>
<evidence type="ECO:0000259" key="11">
    <source>
        <dbReference type="PROSITE" id="PS51194"/>
    </source>
</evidence>
<dbReference type="SMART" id="SM00490">
    <property type="entry name" value="HELICc"/>
    <property type="match status" value="1"/>
</dbReference>
<evidence type="ECO:0000313" key="12">
    <source>
        <dbReference type="EMBL" id="MFB5189370.1"/>
    </source>
</evidence>
<feature type="domain" description="Helicase ATP-binding" evidence="10">
    <location>
        <begin position="192"/>
        <end position="346"/>
    </location>
</feature>